<gene>
    <name evidence="8" type="ORF">ElyMa_000797700</name>
</gene>
<comment type="caution">
    <text evidence="8">The sequence shown here is derived from an EMBL/GenBank/DDBJ whole genome shotgun (WGS) entry which is preliminary data.</text>
</comment>
<evidence type="ECO:0000256" key="4">
    <source>
        <dbReference type="ARBA" id="ARBA00023136"/>
    </source>
</evidence>
<evidence type="ECO:0000256" key="5">
    <source>
        <dbReference type="RuleBase" id="RU000688"/>
    </source>
</evidence>
<dbReference type="SUPFAM" id="SSF81321">
    <property type="entry name" value="Family A G protein-coupled receptor-like"/>
    <property type="match status" value="1"/>
</dbReference>
<dbReference type="Gene3D" id="1.20.1070.10">
    <property type="entry name" value="Rhodopsin 7-helix transmembrane proteins"/>
    <property type="match status" value="1"/>
</dbReference>
<evidence type="ECO:0000259" key="7">
    <source>
        <dbReference type="PROSITE" id="PS50262"/>
    </source>
</evidence>
<feature type="transmembrane region" description="Helical" evidence="6">
    <location>
        <begin position="324"/>
        <end position="343"/>
    </location>
</feature>
<reference evidence="8 9" key="1">
    <citation type="journal article" date="2021" name="Elife">
        <title>Chloroplast acquisition without the gene transfer in kleptoplastic sea slugs, Plakobranchus ocellatus.</title>
        <authorList>
            <person name="Maeda T."/>
            <person name="Takahashi S."/>
            <person name="Yoshida T."/>
            <person name="Shimamura S."/>
            <person name="Takaki Y."/>
            <person name="Nagai Y."/>
            <person name="Toyoda A."/>
            <person name="Suzuki Y."/>
            <person name="Arimoto A."/>
            <person name="Ishii H."/>
            <person name="Satoh N."/>
            <person name="Nishiyama T."/>
            <person name="Hasebe M."/>
            <person name="Maruyama T."/>
            <person name="Minagawa J."/>
            <person name="Obokata J."/>
            <person name="Shigenobu S."/>
        </authorList>
    </citation>
    <scope>NUCLEOTIDE SEQUENCE [LARGE SCALE GENOMIC DNA]</scope>
</reference>
<keyword evidence="9" id="KW-1185">Reference proteome</keyword>
<evidence type="ECO:0000256" key="6">
    <source>
        <dbReference type="SAM" id="Phobius"/>
    </source>
</evidence>
<keyword evidence="5" id="KW-0297">G-protein coupled receptor</keyword>
<accession>A0AAV4GUM9</accession>
<dbReference type="PANTHER" id="PTHR46641">
    <property type="entry name" value="FMRFAMIDE RECEPTOR-RELATED"/>
    <property type="match status" value="1"/>
</dbReference>
<keyword evidence="3 6" id="KW-1133">Transmembrane helix</keyword>
<dbReference type="InterPro" id="IPR019427">
    <property type="entry name" value="7TM_GPCR_serpentine_rcpt_Srw"/>
</dbReference>
<evidence type="ECO:0000256" key="3">
    <source>
        <dbReference type="ARBA" id="ARBA00022989"/>
    </source>
</evidence>
<feature type="transmembrane region" description="Helical" evidence="6">
    <location>
        <begin position="78"/>
        <end position="99"/>
    </location>
</feature>
<dbReference type="Pfam" id="PF10324">
    <property type="entry name" value="7TM_GPCR_Srw"/>
    <property type="match status" value="1"/>
</dbReference>
<feature type="transmembrane region" description="Helical" evidence="6">
    <location>
        <begin position="222"/>
        <end position="243"/>
    </location>
</feature>
<proteinExistence type="inferred from homology"/>
<feature type="transmembrane region" description="Helical" evidence="6">
    <location>
        <begin position="280"/>
        <end position="304"/>
    </location>
</feature>
<feature type="transmembrane region" description="Helical" evidence="6">
    <location>
        <begin position="42"/>
        <end position="66"/>
    </location>
</feature>
<protein>
    <submittedName>
        <fullName evidence="8">Chemosensory receptor A</fullName>
    </submittedName>
</protein>
<dbReference type="InterPro" id="IPR000276">
    <property type="entry name" value="GPCR_Rhodpsn"/>
</dbReference>
<evidence type="ECO:0000256" key="1">
    <source>
        <dbReference type="ARBA" id="ARBA00004370"/>
    </source>
</evidence>
<dbReference type="PANTHER" id="PTHR46641:SF18">
    <property type="entry name" value="G-PROTEIN COUPLED RECEPTORS FAMILY 1 PROFILE DOMAIN-CONTAINING PROTEIN"/>
    <property type="match status" value="1"/>
</dbReference>
<dbReference type="InterPro" id="IPR052954">
    <property type="entry name" value="GPCR-Ligand_Int"/>
</dbReference>
<feature type="domain" description="G-protein coupled receptors family 1 profile" evidence="7">
    <location>
        <begin position="57"/>
        <end position="340"/>
    </location>
</feature>
<dbReference type="AlphaFoldDB" id="A0AAV4GUM9"/>
<dbReference type="GO" id="GO:0016020">
    <property type="term" value="C:membrane"/>
    <property type="evidence" value="ECO:0007669"/>
    <property type="project" value="UniProtKB-SubCell"/>
</dbReference>
<feature type="transmembrane region" description="Helical" evidence="6">
    <location>
        <begin position="119"/>
        <end position="140"/>
    </location>
</feature>
<keyword evidence="5" id="KW-0807">Transducer</keyword>
<feature type="transmembrane region" description="Helical" evidence="6">
    <location>
        <begin position="160"/>
        <end position="183"/>
    </location>
</feature>
<name>A0AAV4GUM9_9GAST</name>
<evidence type="ECO:0000313" key="9">
    <source>
        <dbReference type="Proteomes" id="UP000762676"/>
    </source>
</evidence>
<dbReference type="Proteomes" id="UP000762676">
    <property type="component" value="Unassembled WGS sequence"/>
</dbReference>
<comment type="subcellular location">
    <subcellularLocation>
        <location evidence="1">Membrane</location>
    </subcellularLocation>
</comment>
<dbReference type="EMBL" id="BMAT01001636">
    <property type="protein sequence ID" value="GFR89588.1"/>
    <property type="molecule type" value="Genomic_DNA"/>
</dbReference>
<dbReference type="PROSITE" id="PS00237">
    <property type="entry name" value="G_PROTEIN_RECEP_F1_1"/>
    <property type="match status" value="1"/>
</dbReference>
<evidence type="ECO:0000313" key="8">
    <source>
        <dbReference type="EMBL" id="GFR89588.1"/>
    </source>
</evidence>
<organism evidence="8 9">
    <name type="scientific">Elysia marginata</name>
    <dbReference type="NCBI Taxonomy" id="1093978"/>
    <lineage>
        <taxon>Eukaryota</taxon>
        <taxon>Metazoa</taxon>
        <taxon>Spiralia</taxon>
        <taxon>Lophotrochozoa</taxon>
        <taxon>Mollusca</taxon>
        <taxon>Gastropoda</taxon>
        <taxon>Heterobranchia</taxon>
        <taxon>Euthyneura</taxon>
        <taxon>Panpulmonata</taxon>
        <taxon>Sacoglossa</taxon>
        <taxon>Placobranchoidea</taxon>
        <taxon>Plakobranchidae</taxon>
        <taxon>Elysia</taxon>
    </lineage>
</organism>
<dbReference type="PRINTS" id="PR00237">
    <property type="entry name" value="GPCRRHODOPSN"/>
</dbReference>
<sequence>MDSSTLSAAEKPTVSTLVSVIQSAPPSGLVSDRVRSTFGVVVGYWVVFFLASLGLVTNSLTMIVFIRQGFRESVNVSLFSIAVWDQIKCLAGVIFRLHGPIGIVDPVWGVIWENGSRTYMVYLPIFAGYVSYGLATYVSIERCLSISMPFKMRFVFSSRLTAGVMVVISILIFTSFSPMFFIYNLKFVYSPHYNASIIIRTPGNLYYAQDGVILKMYKFLGIFYPAVFCPVMVASSAVIVFCLKKSAANFNKPNKGGTQTNKSNVATGEISSRDARVTKMLLVVILVYLMDFFPRLCKYTASLIEPEFFAYGRYHNLMLVMSNVIWILDFINASVNFFIFMAMSSSFQKTYYEIFSWCV</sequence>
<dbReference type="PROSITE" id="PS50262">
    <property type="entry name" value="G_PROTEIN_RECEP_F1_2"/>
    <property type="match status" value="1"/>
</dbReference>
<dbReference type="InterPro" id="IPR017452">
    <property type="entry name" value="GPCR_Rhodpsn_7TM"/>
</dbReference>
<keyword evidence="5 8" id="KW-0675">Receptor</keyword>
<keyword evidence="4 6" id="KW-0472">Membrane</keyword>
<comment type="similarity">
    <text evidence="5">Belongs to the G-protein coupled receptor 1 family.</text>
</comment>
<dbReference type="GO" id="GO:0008528">
    <property type="term" value="F:G protein-coupled peptide receptor activity"/>
    <property type="evidence" value="ECO:0007669"/>
    <property type="project" value="InterPro"/>
</dbReference>
<evidence type="ECO:0000256" key="2">
    <source>
        <dbReference type="ARBA" id="ARBA00022692"/>
    </source>
</evidence>
<keyword evidence="2 5" id="KW-0812">Transmembrane</keyword>